<proteinExistence type="predicted"/>
<sequence>MKIRLSNKLILAVPVAIVVLMFLLVAINQAPNTTDIMNQNIIKLKNETHPTAFSAITPFIWDKAFILEDPYYNGETIDEIVGATTHLNRIETEMKRRIVFVHQGEFVFDYIYNIREFAFRPFGTLELTTSSTIQVENETPSALVLQIEP</sequence>
<protein>
    <submittedName>
        <fullName evidence="1">Uncharacterized protein</fullName>
    </submittedName>
</protein>
<accession>A0A1I2CH49</accession>
<evidence type="ECO:0000313" key="1">
    <source>
        <dbReference type="EMBL" id="SFE67651.1"/>
    </source>
</evidence>
<dbReference type="Proteomes" id="UP000183410">
    <property type="component" value="Unassembled WGS sequence"/>
</dbReference>
<dbReference type="RefSeq" id="WP_046231566.1">
    <property type="nucleotide sequence ID" value="NZ_FONN01000005.1"/>
</dbReference>
<gene>
    <name evidence="1" type="ORF">SAMN04487969_10575</name>
</gene>
<keyword evidence="2" id="KW-1185">Reference proteome</keyword>
<evidence type="ECO:0000313" key="2">
    <source>
        <dbReference type="Proteomes" id="UP000183410"/>
    </source>
</evidence>
<dbReference type="EMBL" id="FONN01000005">
    <property type="protein sequence ID" value="SFE67651.1"/>
    <property type="molecule type" value="Genomic_DNA"/>
</dbReference>
<name>A0A1I2CH49_9BACL</name>
<dbReference type="AlphaFoldDB" id="A0A1I2CH49"/>
<reference evidence="2" key="1">
    <citation type="submission" date="2016-10" db="EMBL/GenBank/DDBJ databases">
        <authorList>
            <person name="Varghese N."/>
            <person name="Submissions S."/>
        </authorList>
    </citation>
    <scope>NUCLEOTIDE SEQUENCE [LARGE SCALE GENOMIC DNA]</scope>
    <source>
        <strain evidence="2">CGMCC 1.10223</strain>
    </source>
</reference>
<dbReference type="OrthoDB" id="6443639at2"/>
<organism evidence="1 2">
    <name type="scientific">Paenibacillus algorifonticola</name>
    <dbReference type="NCBI Taxonomy" id="684063"/>
    <lineage>
        <taxon>Bacteria</taxon>
        <taxon>Bacillati</taxon>
        <taxon>Bacillota</taxon>
        <taxon>Bacilli</taxon>
        <taxon>Bacillales</taxon>
        <taxon>Paenibacillaceae</taxon>
        <taxon>Paenibacillus</taxon>
    </lineage>
</organism>